<dbReference type="Pfam" id="PF13386">
    <property type="entry name" value="DsbD_2"/>
    <property type="match status" value="1"/>
</dbReference>
<evidence type="ECO:0000256" key="1">
    <source>
        <dbReference type="SAM" id="Phobius"/>
    </source>
</evidence>
<name>A0A519BDW2_9DELT</name>
<accession>A0A519BDW2</accession>
<feature type="transmembrane region" description="Helical" evidence="1">
    <location>
        <begin position="175"/>
        <end position="193"/>
    </location>
</feature>
<dbReference type="Proteomes" id="UP000320813">
    <property type="component" value="Unassembled WGS sequence"/>
</dbReference>
<dbReference type="PANTHER" id="PTHR42208:SF1">
    <property type="entry name" value="HEAVY METAL TRANSPORTER"/>
    <property type="match status" value="1"/>
</dbReference>
<gene>
    <name evidence="3" type="ORF">EVJ47_04060</name>
</gene>
<evidence type="ECO:0000313" key="4">
    <source>
        <dbReference type="Proteomes" id="UP000320813"/>
    </source>
</evidence>
<evidence type="ECO:0000313" key="3">
    <source>
        <dbReference type="EMBL" id="RZD15455.1"/>
    </source>
</evidence>
<dbReference type="AlphaFoldDB" id="A0A519BDW2"/>
<feature type="domain" description="Urease accessory protein UreH-like transmembrane" evidence="2">
    <location>
        <begin position="8"/>
        <end position="229"/>
    </location>
</feature>
<comment type="caution">
    <text evidence="3">The sequence shown here is derived from an EMBL/GenBank/DDBJ whole genome shotgun (WGS) entry which is preliminary data.</text>
</comment>
<sequence length="256" mass="28170">MAIIILSVFITGLIGGFAHCYFMCGPLVFSYSSKDTEFVGKNKFTRTEKRAYLFLSNFLFTLGRITGYGITGFIAGASGSFILLMAKTSIFRGIFELLIGLTLILMALSFAPFIKLNFHPEKFMTLFSPLYLKLINSKSKKHILSSRFIFGIMIGFLPCMLSLTVAITAAGTMSAFYGALVMAAFAVGTAIPLNTFALLSGRLYDKLKFSNSRIWLASLASLIVLAVGVLFILRALSFENFINLGHSYLVNNILMI</sequence>
<feature type="transmembrane region" description="Helical" evidence="1">
    <location>
        <begin position="214"/>
        <end position="236"/>
    </location>
</feature>
<feature type="transmembrane region" description="Helical" evidence="1">
    <location>
        <begin position="148"/>
        <end position="169"/>
    </location>
</feature>
<dbReference type="InterPro" id="IPR039447">
    <property type="entry name" value="UreH-like_TM_dom"/>
</dbReference>
<protein>
    <submittedName>
        <fullName evidence="3">Sulfite exporter TauE/SafE family protein</fullName>
    </submittedName>
</protein>
<reference evidence="3 4" key="1">
    <citation type="submission" date="2019-01" db="EMBL/GenBank/DDBJ databases">
        <title>Insights into ecological role of a new deltaproteobacterial order Candidatus Sinidesulfobacterales (Sva0485) by metagenomics and metatranscriptomics.</title>
        <authorList>
            <person name="Tan S."/>
            <person name="Liu J."/>
            <person name="Fang Y."/>
            <person name="Hedlund B.P."/>
            <person name="Lian Z.H."/>
            <person name="Huang L.Y."/>
            <person name="Li J.T."/>
            <person name="Huang L.N."/>
            <person name="Li W.J."/>
            <person name="Jiang H.C."/>
            <person name="Dong H.L."/>
            <person name="Shu W.S."/>
        </authorList>
    </citation>
    <scope>NUCLEOTIDE SEQUENCE [LARGE SCALE GENOMIC DNA]</scope>
    <source>
        <strain evidence="3">AP3</strain>
    </source>
</reference>
<feature type="transmembrane region" description="Helical" evidence="1">
    <location>
        <begin position="90"/>
        <end position="114"/>
    </location>
</feature>
<keyword evidence="1" id="KW-0812">Transmembrane</keyword>
<organism evidence="3 4">
    <name type="scientific">Candidatus Acidulodesulfobacterium ferriphilum</name>
    <dbReference type="NCBI Taxonomy" id="2597223"/>
    <lineage>
        <taxon>Bacteria</taxon>
        <taxon>Deltaproteobacteria</taxon>
        <taxon>Candidatus Acidulodesulfobacterales</taxon>
        <taxon>Candidatus Acidulodesulfobacterium</taxon>
    </lineage>
</organism>
<feature type="transmembrane region" description="Helical" evidence="1">
    <location>
        <begin position="6"/>
        <end position="31"/>
    </location>
</feature>
<proteinExistence type="predicted"/>
<feature type="transmembrane region" description="Helical" evidence="1">
    <location>
        <begin position="52"/>
        <end position="84"/>
    </location>
</feature>
<keyword evidence="1" id="KW-1133">Transmembrane helix</keyword>
<keyword evidence="1" id="KW-0472">Membrane</keyword>
<dbReference type="EMBL" id="SGBD01000001">
    <property type="protein sequence ID" value="RZD15455.1"/>
    <property type="molecule type" value="Genomic_DNA"/>
</dbReference>
<evidence type="ECO:0000259" key="2">
    <source>
        <dbReference type="Pfam" id="PF13386"/>
    </source>
</evidence>
<dbReference type="PANTHER" id="PTHR42208">
    <property type="entry name" value="HEAVY METAL TRANSPORTER-RELATED"/>
    <property type="match status" value="1"/>
</dbReference>